<dbReference type="EMBL" id="JAVHJM010000006">
    <property type="protein sequence ID" value="KAK6513093.1"/>
    <property type="molecule type" value="Genomic_DNA"/>
</dbReference>
<comment type="caution">
    <text evidence="2">The sequence shown here is derived from an EMBL/GenBank/DDBJ whole genome shotgun (WGS) entry which is preliminary data.</text>
</comment>
<reference evidence="2 3" key="1">
    <citation type="submission" date="2019-10" db="EMBL/GenBank/DDBJ databases">
        <authorList>
            <person name="Palmer J.M."/>
        </authorList>
    </citation>
    <scope>NUCLEOTIDE SEQUENCE [LARGE SCALE GENOMIC DNA]</scope>
    <source>
        <strain evidence="2 3">TWF506</strain>
    </source>
</reference>
<feature type="region of interest" description="Disordered" evidence="1">
    <location>
        <begin position="45"/>
        <end position="120"/>
    </location>
</feature>
<evidence type="ECO:0000256" key="1">
    <source>
        <dbReference type="SAM" id="MobiDB-lite"/>
    </source>
</evidence>
<feature type="region of interest" description="Disordered" evidence="1">
    <location>
        <begin position="378"/>
        <end position="403"/>
    </location>
</feature>
<organism evidence="2 3">
    <name type="scientific">Arthrobotrys conoides</name>
    <dbReference type="NCBI Taxonomy" id="74498"/>
    <lineage>
        <taxon>Eukaryota</taxon>
        <taxon>Fungi</taxon>
        <taxon>Dikarya</taxon>
        <taxon>Ascomycota</taxon>
        <taxon>Pezizomycotina</taxon>
        <taxon>Orbiliomycetes</taxon>
        <taxon>Orbiliales</taxon>
        <taxon>Orbiliaceae</taxon>
        <taxon>Arthrobotrys</taxon>
    </lineage>
</organism>
<name>A0AAN8NUV8_9PEZI</name>
<accession>A0AAN8NUV8</accession>
<feature type="compositionally biased region" description="Basic and acidic residues" evidence="1">
    <location>
        <begin position="95"/>
        <end position="106"/>
    </location>
</feature>
<sequence>MSKVSSDGWGQLHHFVFLVQIFLLLASYTTPTTTFALPSNSLFTSSDAEEPHQLGDIDGDPQTRSSLKRDISGLRKRNDDDEYPFGNENIGDDAWAGRDPRGKDSNQRPNSESPANKDVNEVSGFEYIPPFISYRGSSPDLTFFPDLGTFGVSTSFVMGECIDLVSNEKMELLQPSFRQSRYSWAGERPISQVELEVSTSSILKTMVVLSKPVARSLYGPKYFAEGIYSAWKQERGLGLMRKMAFLHLSSESTEVIEKIYAMNKVDKSKGLLLPVKEDTWDRLGRPGGENWKPIHEVNQNIFRQLREAPEYGSLFEVLRDAQVKSEQGWLLEVDSLEIGLRSKIGDESGYTMLFRLAEPRALHSQAVEVEVGVSTAVQGSDNLPDVSPPPQDEDISMGGTGEVEGEQERIRYEQTIDTSDIVFATSQRGFRARLEVSKAVIDGTGKFNLGAAAQDKLERKFTRRKTGPNLPLSISKVISEPSIKVFFANYFNFAASKQVEPPQYLLQILDDLKSAKAVRACKSYENFETGSERQYILHACSKYGLVLVTKTPEADAQGQISGLADAIYFA</sequence>
<keyword evidence="3" id="KW-1185">Reference proteome</keyword>
<gene>
    <name evidence="2" type="ORF">TWF506_009259</name>
</gene>
<evidence type="ECO:0000313" key="2">
    <source>
        <dbReference type="EMBL" id="KAK6513093.1"/>
    </source>
</evidence>
<protein>
    <submittedName>
        <fullName evidence="2">Uncharacterized protein</fullName>
    </submittedName>
</protein>
<proteinExistence type="predicted"/>
<dbReference type="AlphaFoldDB" id="A0AAN8NUV8"/>
<feature type="compositionally biased region" description="Basic and acidic residues" evidence="1">
    <location>
        <begin position="67"/>
        <end position="79"/>
    </location>
</feature>
<evidence type="ECO:0000313" key="3">
    <source>
        <dbReference type="Proteomes" id="UP001307849"/>
    </source>
</evidence>
<dbReference type="Proteomes" id="UP001307849">
    <property type="component" value="Unassembled WGS sequence"/>
</dbReference>